<reference evidence="1" key="1">
    <citation type="submission" date="2014-11" db="EMBL/GenBank/DDBJ databases">
        <authorList>
            <person name="Amaro Gonzalez C."/>
        </authorList>
    </citation>
    <scope>NUCLEOTIDE SEQUENCE</scope>
</reference>
<protein>
    <submittedName>
        <fullName evidence="1">Uncharacterized protein</fullName>
    </submittedName>
</protein>
<evidence type="ECO:0000313" key="1">
    <source>
        <dbReference type="EMBL" id="JAI02478.1"/>
    </source>
</evidence>
<dbReference type="AlphaFoldDB" id="A0A0E9XID0"/>
<name>A0A0E9XID0_ANGAN</name>
<organism evidence="1">
    <name type="scientific">Anguilla anguilla</name>
    <name type="common">European freshwater eel</name>
    <name type="synonym">Muraena anguilla</name>
    <dbReference type="NCBI Taxonomy" id="7936"/>
    <lineage>
        <taxon>Eukaryota</taxon>
        <taxon>Metazoa</taxon>
        <taxon>Chordata</taxon>
        <taxon>Craniata</taxon>
        <taxon>Vertebrata</taxon>
        <taxon>Euteleostomi</taxon>
        <taxon>Actinopterygii</taxon>
        <taxon>Neopterygii</taxon>
        <taxon>Teleostei</taxon>
        <taxon>Anguilliformes</taxon>
        <taxon>Anguillidae</taxon>
        <taxon>Anguilla</taxon>
    </lineage>
</organism>
<sequence length="53" mass="6290">MFHCLFVMEAFSQYSIIPHALDRFAEHFKFLHKFLDQITPVSLDAGWLSMLFI</sequence>
<dbReference type="EMBL" id="GBXM01006100">
    <property type="protein sequence ID" value="JAI02478.1"/>
    <property type="molecule type" value="Transcribed_RNA"/>
</dbReference>
<proteinExistence type="predicted"/>
<accession>A0A0E9XID0</accession>
<reference evidence="1" key="2">
    <citation type="journal article" date="2015" name="Fish Shellfish Immunol.">
        <title>Early steps in the European eel (Anguilla anguilla)-Vibrio vulnificus interaction in the gills: Role of the RtxA13 toxin.</title>
        <authorList>
            <person name="Callol A."/>
            <person name="Pajuelo D."/>
            <person name="Ebbesson L."/>
            <person name="Teles M."/>
            <person name="MacKenzie S."/>
            <person name="Amaro C."/>
        </authorList>
    </citation>
    <scope>NUCLEOTIDE SEQUENCE</scope>
</reference>